<dbReference type="InterPro" id="IPR004993">
    <property type="entry name" value="GH3"/>
</dbReference>
<dbReference type="InterPro" id="IPR055378">
    <property type="entry name" value="GH3_C"/>
</dbReference>
<comment type="caution">
    <text evidence="3">The sequence shown here is derived from an EMBL/GenBank/DDBJ whole genome shotgun (WGS) entry which is preliminary data.</text>
</comment>
<keyword evidence="4" id="KW-1185">Reference proteome</keyword>
<dbReference type="Proteomes" id="UP000729402">
    <property type="component" value="Unassembled WGS sequence"/>
</dbReference>
<feature type="region of interest" description="Disordered" evidence="1">
    <location>
        <begin position="1"/>
        <end position="223"/>
    </location>
</feature>
<dbReference type="PANTHER" id="PTHR31901">
    <property type="entry name" value="GH3 DOMAIN-CONTAINING PROTEIN"/>
    <property type="match status" value="1"/>
</dbReference>
<evidence type="ECO:0000313" key="4">
    <source>
        <dbReference type="Proteomes" id="UP000729402"/>
    </source>
</evidence>
<dbReference type="Pfam" id="PF23572">
    <property type="entry name" value="GH3_C"/>
    <property type="match status" value="1"/>
</dbReference>
<reference evidence="3" key="2">
    <citation type="submission" date="2021-02" db="EMBL/GenBank/DDBJ databases">
        <authorList>
            <person name="Kimball J.A."/>
            <person name="Haas M.W."/>
            <person name="Macchietto M."/>
            <person name="Kono T."/>
            <person name="Duquette J."/>
            <person name="Shao M."/>
        </authorList>
    </citation>
    <scope>NUCLEOTIDE SEQUENCE</scope>
    <source>
        <tissue evidence="3">Fresh leaf tissue</tissue>
    </source>
</reference>
<name>A0A8J5WBW3_ZIZPA</name>
<sequence>MRAPHRRRAPATPPYDPCGDPFPGERRWGRKLGGPVARADGEHQAGAPATARSRGAGGGRGTEERPELFREEEEEGARRCRGGCARGARVAGGGRVRAVLPRDGGGAQRHVPAGPQRRGNRPMRRPVPPASGGGAGSLAGPWRAQKASIKQGAPAIARSRGAGKDEEPRKGRSFPRGGGGGSASLSRRLCLRRSRGRRRPCSSGAPSRWRRRSTPCTRQGRNGEAIGPLEIQIVRADTFEEVMDYAISRGASINQYKAPRCISFGPILGGAA</sequence>
<accession>A0A8J5WBW3</accession>
<feature type="compositionally biased region" description="Basic residues" evidence="1">
    <location>
        <begin position="189"/>
        <end position="200"/>
    </location>
</feature>
<evidence type="ECO:0000259" key="2">
    <source>
        <dbReference type="Pfam" id="PF23572"/>
    </source>
</evidence>
<organism evidence="3 4">
    <name type="scientific">Zizania palustris</name>
    <name type="common">Northern wild rice</name>
    <dbReference type="NCBI Taxonomy" id="103762"/>
    <lineage>
        <taxon>Eukaryota</taxon>
        <taxon>Viridiplantae</taxon>
        <taxon>Streptophyta</taxon>
        <taxon>Embryophyta</taxon>
        <taxon>Tracheophyta</taxon>
        <taxon>Spermatophyta</taxon>
        <taxon>Magnoliopsida</taxon>
        <taxon>Liliopsida</taxon>
        <taxon>Poales</taxon>
        <taxon>Poaceae</taxon>
        <taxon>BOP clade</taxon>
        <taxon>Oryzoideae</taxon>
        <taxon>Oryzeae</taxon>
        <taxon>Zizaniinae</taxon>
        <taxon>Zizania</taxon>
    </lineage>
</organism>
<dbReference type="OrthoDB" id="688380at2759"/>
<dbReference type="EMBL" id="JAAALK010000082">
    <property type="protein sequence ID" value="KAG8086570.1"/>
    <property type="molecule type" value="Genomic_DNA"/>
</dbReference>
<evidence type="ECO:0000256" key="1">
    <source>
        <dbReference type="SAM" id="MobiDB-lite"/>
    </source>
</evidence>
<reference evidence="3" key="1">
    <citation type="journal article" date="2021" name="bioRxiv">
        <title>Whole Genome Assembly and Annotation of Northern Wild Rice, Zizania palustris L., Supports a Whole Genome Duplication in the Zizania Genus.</title>
        <authorList>
            <person name="Haas M."/>
            <person name="Kono T."/>
            <person name="Macchietto M."/>
            <person name="Millas R."/>
            <person name="McGilp L."/>
            <person name="Shao M."/>
            <person name="Duquette J."/>
            <person name="Hirsch C.N."/>
            <person name="Kimball J."/>
        </authorList>
    </citation>
    <scope>NUCLEOTIDE SEQUENCE</scope>
    <source>
        <tissue evidence="3">Fresh leaf tissue</tissue>
    </source>
</reference>
<feature type="compositionally biased region" description="Low complexity" evidence="1">
    <location>
        <begin position="45"/>
        <end position="54"/>
    </location>
</feature>
<protein>
    <recommendedName>
        <fullName evidence="2">GH3 C-terminal domain-containing protein</fullName>
    </recommendedName>
</protein>
<feature type="domain" description="GH3 C-terminal" evidence="2">
    <location>
        <begin position="218"/>
        <end position="263"/>
    </location>
</feature>
<dbReference type="GO" id="GO:0016881">
    <property type="term" value="F:acid-amino acid ligase activity"/>
    <property type="evidence" value="ECO:0007669"/>
    <property type="project" value="TreeGrafter"/>
</dbReference>
<gene>
    <name evidence="3" type="ORF">GUJ93_ZPchr0010g8226</name>
</gene>
<proteinExistence type="predicted"/>
<dbReference type="AlphaFoldDB" id="A0A8J5WBW3"/>
<dbReference type="PANTHER" id="PTHR31901:SF38">
    <property type="entry name" value="INDOLE-3-ACETIC ACID-AMIDO SYNTHETASE GH3.2-RELATED"/>
    <property type="match status" value="1"/>
</dbReference>
<evidence type="ECO:0000313" key="3">
    <source>
        <dbReference type="EMBL" id="KAG8086570.1"/>
    </source>
</evidence>
<dbReference type="GO" id="GO:0005737">
    <property type="term" value="C:cytoplasm"/>
    <property type="evidence" value="ECO:0007669"/>
    <property type="project" value="TreeGrafter"/>
</dbReference>